<feature type="transmembrane region" description="Helical" evidence="1">
    <location>
        <begin position="67"/>
        <end position="86"/>
    </location>
</feature>
<dbReference type="EMBL" id="JBIYEW010000003">
    <property type="protein sequence ID" value="MFK4638119.1"/>
    <property type="molecule type" value="Genomic_DNA"/>
</dbReference>
<feature type="transmembrane region" description="Helical" evidence="1">
    <location>
        <begin position="117"/>
        <end position="138"/>
    </location>
</feature>
<reference evidence="2 3" key="1">
    <citation type="submission" date="2024-10" db="EMBL/GenBank/DDBJ databases">
        <title>Novel secondary metabolite-producing bacteria for plant disease control.</title>
        <authorList>
            <person name="Chevrette M."/>
        </authorList>
    </citation>
    <scope>NUCLEOTIDE SEQUENCE [LARGE SCALE GENOMIC DNA]</scope>
    <source>
        <strain evidence="2 3">J30 TE3557</strain>
    </source>
</reference>
<evidence type="ECO:0000313" key="2">
    <source>
        <dbReference type="EMBL" id="MFK4638119.1"/>
    </source>
</evidence>
<gene>
    <name evidence="2" type="ORF">ABIA52_001008</name>
</gene>
<accession>A0ABW8N4G6</accession>
<dbReference type="Proteomes" id="UP001620520">
    <property type="component" value="Unassembled WGS sequence"/>
</dbReference>
<keyword evidence="1" id="KW-1133">Transmembrane helix</keyword>
<protein>
    <recommendedName>
        <fullName evidence="4">HTTM domain-containing protein</fullName>
    </recommendedName>
</protein>
<name>A0ABW8N4G6_9MICC</name>
<evidence type="ECO:0000256" key="1">
    <source>
        <dbReference type="SAM" id="Phobius"/>
    </source>
</evidence>
<dbReference type="RefSeq" id="WP_404593774.1">
    <property type="nucleotide sequence ID" value="NZ_JBIYEW010000003.1"/>
</dbReference>
<feature type="transmembrane region" description="Helical" evidence="1">
    <location>
        <begin position="260"/>
        <end position="278"/>
    </location>
</feature>
<comment type="caution">
    <text evidence="2">The sequence shown here is derived from an EMBL/GenBank/DDBJ whole genome shotgun (WGS) entry which is preliminary data.</text>
</comment>
<feature type="transmembrane region" description="Helical" evidence="1">
    <location>
        <begin position="93"/>
        <end position="111"/>
    </location>
</feature>
<sequence length="299" mass="34129">MDVAANWIDRLTESYRVQPLYLGIIRILFALHMIIFPVDYTWTARVPDSFFQPRPGLFSWMTAAPDLWFVVVLQVAQILLAVLLLVGFRTFHVSLILTLTMIIGAGITYSFGKLDHFILYEIFPAFMAFAGWGHALSLDARIGRARSASGFPMLLWGITVAFALFTAALPKTLAGWLDPAREASRAFIARDLAEAEKLGPMANVIFSLDIHFFWKFLDYATIFAEGWLVIAVFFPMLFRWGLLALLIFHAGVYLSLGIDFASYFLLYAVFFLPFFLWIRRKFSRLSGRHRMATQRLARS</sequence>
<feature type="transmembrane region" description="Helical" evidence="1">
    <location>
        <begin position="226"/>
        <end position="248"/>
    </location>
</feature>
<keyword evidence="1" id="KW-0472">Membrane</keyword>
<evidence type="ECO:0000313" key="3">
    <source>
        <dbReference type="Proteomes" id="UP001620520"/>
    </source>
</evidence>
<keyword evidence="1" id="KW-0812">Transmembrane</keyword>
<feature type="transmembrane region" description="Helical" evidence="1">
    <location>
        <begin position="20"/>
        <end position="38"/>
    </location>
</feature>
<feature type="transmembrane region" description="Helical" evidence="1">
    <location>
        <begin position="150"/>
        <end position="169"/>
    </location>
</feature>
<organism evidence="2 3">
    <name type="scientific">Paenarthrobacter histidinolovorans</name>
    <dbReference type="NCBI Taxonomy" id="43664"/>
    <lineage>
        <taxon>Bacteria</taxon>
        <taxon>Bacillati</taxon>
        <taxon>Actinomycetota</taxon>
        <taxon>Actinomycetes</taxon>
        <taxon>Micrococcales</taxon>
        <taxon>Micrococcaceae</taxon>
        <taxon>Paenarthrobacter</taxon>
    </lineage>
</organism>
<keyword evidence="3" id="KW-1185">Reference proteome</keyword>
<proteinExistence type="predicted"/>
<evidence type="ECO:0008006" key="4">
    <source>
        <dbReference type="Google" id="ProtNLM"/>
    </source>
</evidence>